<feature type="transmembrane region" description="Helical" evidence="1">
    <location>
        <begin position="30"/>
        <end position="51"/>
    </location>
</feature>
<accession>A0A857DJG9</accession>
<dbReference type="RefSeq" id="WP_019225769.1">
    <property type="nucleotide sequence ID" value="NZ_CP046996.1"/>
</dbReference>
<dbReference type="AlphaFoldDB" id="A0A857DJG9"/>
<feature type="transmembrane region" description="Helical" evidence="1">
    <location>
        <begin position="63"/>
        <end position="86"/>
    </location>
</feature>
<name>A0A857DJG9_9FIRM</name>
<reference evidence="2 3" key="1">
    <citation type="submission" date="2019-12" db="EMBL/GenBank/DDBJ databases">
        <title>Sequence classification of anaerobic respiratory reductive dehalogenases: First we see many, then we see few.</title>
        <authorList>
            <person name="Molenda O."/>
            <person name="Puentes Jacome L.A."/>
            <person name="Cao X."/>
            <person name="Nesbo C.L."/>
            <person name="Tang S."/>
            <person name="Morson N."/>
            <person name="Patron J."/>
            <person name="Lomheim L."/>
            <person name="Wishart D.S."/>
            <person name="Edwards E.A."/>
        </authorList>
    </citation>
    <scope>NUCLEOTIDE SEQUENCE [LARGE SCALE GENOMIC DNA]</scope>
    <source>
        <strain evidence="2 3">12DCA</strain>
    </source>
</reference>
<feature type="transmembrane region" description="Helical" evidence="1">
    <location>
        <begin position="95"/>
        <end position="117"/>
    </location>
</feature>
<keyword evidence="1" id="KW-0472">Membrane</keyword>
<organism evidence="2 3">
    <name type="scientific">Dehalobacter restrictus</name>
    <dbReference type="NCBI Taxonomy" id="55583"/>
    <lineage>
        <taxon>Bacteria</taxon>
        <taxon>Bacillati</taxon>
        <taxon>Bacillota</taxon>
        <taxon>Clostridia</taxon>
        <taxon>Eubacteriales</taxon>
        <taxon>Desulfitobacteriaceae</taxon>
        <taxon>Dehalobacter</taxon>
    </lineage>
</organism>
<evidence type="ECO:0000313" key="2">
    <source>
        <dbReference type="EMBL" id="QHA00316.1"/>
    </source>
</evidence>
<sequence length="158" mass="18176">MAVKFIPMVYTFIFVLTMVAVVPRAEIRRLSIYGIIFGAIFDVIAAGIGYFTGLFGYINYQEFGIMAVHFFAPISWAVFYVIYFYLLPKKNIYRYVYVLSGIFYSVMFSQVISKLGIINTGPLVYPIILFIIWFPLATWGYLKLVDYDKKPGAKTEDT</sequence>
<protein>
    <submittedName>
        <fullName evidence="2">Uncharacterized protein</fullName>
    </submittedName>
</protein>
<gene>
    <name evidence="2" type="ORF">GQ588_06545</name>
</gene>
<evidence type="ECO:0000313" key="3">
    <source>
        <dbReference type="Proteomes" id="UP000430508"/>
    </source>
</evidence>
<feature type="transmembrane region" description="Helical" evidence="1">
    <location>
        <begin position="123"/>
        <end position="142"/>
    </location>
</feature>
<feature type="transmembrane region" description="Helical" evidence="1">
    <location>
        <begin position="6"/>
        <end position="23"/>
    </location>
</feature>
<keyword evidence="1" id="KW-1133">Transmembrane helix</keyword>
<proteinExistence type="predicted"/>
<keyword evidence="1" id="KW-0812">Transmembrane</keyword>
<dbReference type="Proteomes" id="UP000430508">
    <property type="component" value="Chromosome"/>
</dbReference>
<dbReference type="EMBL" id="CP046996">
    <property type="protein sequence ID" value="QHA00316.1"/>
    <property type="molecule type" value="Genomic_DNA"/>
</dbReference>
<evidence type="ECO:0000256" key="1">
    <source>
        <dbReference type="SAM" id="Phobius"/>
    </source>
</evidence>